<dbReference type="GO" id="GO:0032259">
    <property type="term" value="P:methylation"/>
    <property type="evidence" value="ECO:0007669"/>
    <property type="project" value="UniProtKB-KW"/>
</dbReference>
<dbReference type="NCBIfam" id="TIGR01444">
    <property type="entry name" value="fkbM_fam"/>
    <property type="match status" value="1"/>
</dbReference>
<organism evidence="2 3">
    <name type="scientific">Roseomonas haemaphysalidis</name>
    <dbReference type="NCBI Taxonomy" id="2768162"/>
    <lineage>
        <taxon>Bacteria</taxon>
        <taxon>Pseudomonadati</taxon>
        <taxon>Pseudomonadota</taxon>
        <taxon>Alphaproteobacteria</taxon>
        <taxon>Acetobacterales</taxon>
        <taxon>Roseomonadaceae</taxon>
        <taxon>Roseomonas</taxon>
    </lineage>
</organism>
<dbReference type="GO" id="GO:0008168">
    <property type="term" value="F:methyltransferase activity"/>
    <property type="evidence" value="ECO:0007669"/>
    <property type="project" value="UniProtKB-KW"/>
</dbReference>
<dbReference type="InterPro" id="IPR029063">
    <property type="entry name" value="SAM-dependent_MTases_sf"/>
</dbReference>
<proteinExistence type="predicted"/>
<dbReference type="Pfam" id="PF05050">
    <property type="entry name" value="Methyltransf_21"/>
    <property type="match status" value="1"/>
</dbReference>
<accession>A0ABS3KVX7</accession>
<keyword evidence="2" id="KW-0489">Methyltransferase</keyword>
<dbReference type="Proteomes" id="UP001518989">
    <property type="component" value="Unassembled WGS sequence"/>
</dbReference>
<dbReference type="RefSeq" id="WP_207418462.1">
    <property type="nucleotide sequence ID" value="NZ_CP061177.1"/>
</dbReference>
<keyword evidence="2" id="KW-0808">Transferase</keyword>
<dbReference type="SUPFAM" id="SSF53335">
    <property type="entry name" value="S-adenosyl-L-methionine-dependent methyltransferases"/>
    <property type="match status" value="1"/>
</dbReference>
<name>A0ABS3KVX7_9PROT</name>
<reference evidence="2 3" key="1">
    <citation type="submission" date="2020-09" db="EMBL/GenBank/DDBJ databases">
        <title>Roseomonas.</title>
        <authorList>
            <person name="Zhu W."/>
        </authorList>
    </citation>
    <scope>NUCLEOTIDE SEQUENCE [LARGE SCALE GENOMIC DNA]</scope>
    <source>
        <strain evidence="2 3">573</strain>
    </source>
</reference>
<sequence>MRNVSLDVKRKTYDALQAIGDPKRVNEFYAELIGRTVSSHVAGGDIVVDAGAFHGRQTLALAAAVGPGGRVFAFEPLQPAFVVLSTQLRRHGFEDAVQAHQLAVSDHEGDMPFHHIHQAPGRSGRIWEGSPTERAGGFTATELRVPVARLDTVVGGSGPVRLMHLDLEGGELAALRGAVGLLARDRPLLLFRNSRGVAASMFGYDAGAFCGFFDAAGYELFNVLGFRFQQRDWTTGRQPGWYLGVPAEDEVAKGTLHGMIDDVAAQHGLAAIFA</sequence>
<dbReference type="InterPro" id="IPR006342">
    <property type="entry name" value="FkbM_mtfrase"/>
</dbReference>
<comment type="caution">
    <text evidence="2">The sequence shown here is derived from an EMBL/GenBank/DDBJ whole genome shotgun (WGS) entry which is preliminary data.</text>
</comment>
<dbReference type="PANTHER" id="PTHR34203:SF15">
    <property type="entry name" value="SLL1173 PROTEIN"/>
    <property type="match status" value="1"/>
</dbReference>
<evidence type="ECO:0000259" key="1">
    <source>
        <dbReference type="Pfam" id="PF05050"/>
    </source>
</evidence>
<keyword evidence="3" id="KW-1185">Reference proteome</keyword>
<gene>
    <name evidence="2" type="ORF">IAI61_15595</name>
</gene>
<feature type="domain" description="Methyltransferase FkbM" evidence="1">
    <location>
        <begin position="49"/>
        <end position="219"/>
    </location>
</feature>
<dbReference type="Gene3D" id="3.40.50.150">
    <property type="entry name" value="Vaccinia Virus protein VP39"/>
    <property type="match status" value="1"/>
</dbReference>
<dbReference type="PANTHER" id="PTHR34203">
    <property type="entry name" value="METHYLTRANSFERASE, FKBM FAMILY PROTEIN"/>
    <property type="match status" value="1"/>
</dbReference>
<dbReference type="InterPro" id="IPR052514">
    <property type="entry name" value="SAM-dependent_MTase"/>
</dbReference>
<protein>
    <submittedName>
        <fullName evidence="2">FkbM family methyltransferase</fullName>
    </submittedName>
</protein>
<evidence type="ECO:0000313" key="3">
    <source>
        <dbReference type="Proteomes" id="UP001518989"/>
    </source>
</evidence>
<dbReference type="EMBL" id="JACTNG010000009">
    <property type="protein sequence ID" value="MBO1080466.1"/>
    <property type="molecule type" value="Genomic_DNA"/>
</dbReference>
<evidence type="ECO:0000313" key="2">
    <source>
        <dbReference type="EMBL" id="MBO1080466.1"/>
    </source>
</evidence>